<dbReference type="SMART" id="SM00220">
    <property type="entry name" value="S_TKc"/>
    <property type="match status" value="1"/>
</dbReference>
<dbReference type="PROSITE" id="PS50011">
    <property type="entry name" value="PROTEIN_KINASE_DOM"/>
    <property type="match status" value="1"/>
</dbReference>
<evidence type="ECO:0000313" key="7">
    <source>
        <dbReference type="EMBL" id="BAH94521.1"/>
    </source>
</evidence>
<accession>C7J6N9</accession>
<dbReference type="SUPFAM" id="SSF56112">
    <property type="entry name" value="Protein kinase-like (PK-like)"/>
    <property type="match status" value="1"/>
</dbReference>
<evidence type="ECO:0000256" key="2">
    <source>
        <dbReference type="ARBA" id="ARBA00022527"/>
    </source>
</evidence>
<dbReference type="PROSITE" id="PS00108">
    <property type="entry name" value="PROTEIN_KINASE_ST"/>
    <property type="match status" value="1"/>
</dbReference>
<evidence type="ECO:0000259" key="6">
    <source>
        <dbReference type="PROSITE" id="PS50011"/>
    </source>
</evidence>
<keyword evidence="5" id="KW-0675">Receptor</keyword>
<reference evidence="8" key="2">
    <citation type="journal article" date="2008" name="Nucleic Acids Res.">
        <title>The rice annotation project database (RAP-DB): 2008 update.</title>
        <authorList>
            <consortium name="The rice annotation project (RAP)"/>
        </authorList>
    </citation>
    <scope>GENOME REANNOTATION</scope>
    <source>
        <strain evidence="8">cv. Nipponbare</strain>
    </source>
</reference>
<protein>
    <submittedName>
        <fullName evidence="7">Os09g0349600 protein</fullName>
    </submittedName>
</protein>
<dbReference type="InterPro" id="IPR011009">
    <property type="entry name" value="Kinase-like_dom_sf"/>
</dbReference>
<evidence type="ECO:0000256" key="3">
    <source>
        <dbReference type="ARBA" id="ARBA00022553"/>
    </source>
</evidence>
<organism evidence="7 8">
    <name type="scientific">Oryza sativa subsp. japonica</name>
    <name type="common">Rice</name>
    <dbReference type="NCBI Taxonomy" id="39947"/>
    <lineage>
        <taxon>Eukaryota</taxon>
        <taxon>Viridiplantae</taxon>
        <taxon>Streptophyta</taxon>
        <taxon>Embryophyta</taxon>
        <taxon>Tracheophyta</taxon>
        <taxon>Spermatophyta</taxon>
        <taxon>Magnoliopsida</taxon>
        <taxon>Liliopsida</taxon>
        <taxon>Poales</taxon>
        <taxon>Poaceae</taxon>
        <taxon>BOP clade</taxon>
        <taxon>Oryzoideae</taxon>
        <taxon>Oryzeae</taxon>
        <taxon>Oryzinae</taxon>
        <taxon>Oryza</taxon>
        <taxon>Oryza sativa</taxon>
    </lineage>
</organism>
<dbReference type="InterPro" id="IPR008271">
    <property type="entry name" value="Ser/Thr_kinase_AS"/>
</dbReference>
<keyword evidence="4" id="KW-0418">Kinase</keyword>
<evidence type="ECO:0000313" key="8">
    <source>
        <dbReference type="Proteomes" id="UP000000763"/>
    </source>
</evidence>
<dbReference type="PANTHER" id="PTHR45631:SF6">
    <property type="entry name" value="OS09G0352000 PROTEIN"/>
    <property type="match status" value="1"/>
</dbReference>
<dbReference type="AlphaFoldDB" id="C7J6N9"/>
<dbReference type="GO" id="GO:0005524">
    <property type="term" value="F:ATP binding"/>
    <property type="evidence" value="ECO:0007669"/>
    <property type="project" value="InterPro"/>
</dbReference>
<dbReference type="KEGG" id="dosa:Os09g0349600"/>
<keyword evidence="3" id="KW-0597">Phosphoprotein</keyword>
<dbReference type="Proteomes" id="UP000000763">
    <property type="component" value="Chromosome 9"/>
</dbReference>
<dbReference type="GO" id="GO:0004674">
    <property type="term" value="F:protein serine/threonine kinase activity"/>
    <property type="evidence" value="ECO:0007669"/>
    <property type="project" value="UniProtKB-KW"/>
</dbReference>
<keyword evidence="2" id="KW-0723">Serine/threonine-protein kinase</keyword>
<proteinExistence type="predicted"/>
<gene>
    <name evidence="7" type="ordered locus">Os09g0349600</name>
</gene>
<dbReference type="GO" id="GO:0016020">
    <property type="term" value="C:membrane"/>
    <property type="evidence" value="ECO:0007669"/>
    <property type="project" value="UniProtKB-SubCell"/>
</dbReference>
<dbReference type="InterPro" id="IPR000719">
    <property type="entry name" value="Prot_kinase_dom"/>
</dbReference>
<evidence type="ECO:0000256" key="1">
    <source>
        <dbReference type="ARBA" id="ARBA00004167"/>
    </source>
</evidence>
<dbReference type="InterPro" id="IPR001245">
    <property type="entry name" value="Ser-Thr/Tyr_kinase_cat_dom"/>
</dbReference>
<keyword evidence="4" id="KW-0808">Transferase</keyword>
<evidence type="ECO:0000256" key="5">
    <source>
        <dbReference type="ARBA" id="ARBA00023170"/>
    </source>
</evidence>
<dbReference type="Gene3D" id="1.10.510.10">
    <property type="entry name" value="Transferase(Phosphotransferase) domain 1"/>
    <property type="match status" value="1"/>
</dbReference>
<dbReference type="PANTHER" id="PTHR45631">
    <property type="entry name" value="OS07G0107800 PROTEIN-RELATED"/>
    <property type="match status" value="1"/>
</dbReference>
<dbReference type="Gene3D" id="3.30.200.20">
    <property type="entry name" value="Phosphorylase Kinase, domain 1"/>
    <property type="match status" value="1"/>
</dbReference>
<sequence>MNRRLELAPCGGGGFVVCGRGVGFFVACGHSVVCFVVRGRSVGCFVVRGRGVACFVVSGREVVAPSRAMAALGYSSPTWKNLSTVSAITQDSIYTVLLTIIQTAVEAVGNNTMLNITWQDQTPRGRGLKFFMYFADFQNSQLRQFNVSFNDVEPYQYSPPYLTTGVLYNSGWSTATDGNYNISLVPTAASKLPPMINALEIYTLISHDNPTTFPVDYSTEDPTRDRSNQLENSLEKSQNHGDVLQIVENRQFTYIELEKVTNKFENHIGQGGFGPVYYGCLEDNTEVAVKMRSELSSHGLDEFFAEVQNLTKVHHRNLVSLIGYCWERDHLALVYEYMAQGSICDRLRGNNGASETLNWRTRVRVMVEAAQGLDYLHKGCSLPIIHRDVKTSNILLGKNLQAKIADFGLSKTYLGETQTHISVTPAGTAGYIDPEYYQTGRFTESSDVYSFGIVLLEIATGEPPIISGQGHIVQRVKNKIVAGDISLIADARLDGAYDISSMWKVVDTALQCTVDVVAQRPTMATVVAQLKESLALEESREDSGFMGSTSTVEYVLILLYSVMSCCLVNKHLLSIWLTYTHGLISELSTASLGNLPANETSLKIVMDVSLSFEFKAAQAFLQLHDYRTLLAFGKKYHHSIWNLPQGVDNIGTSKTFICN</sequence>
<dbReference type="EMBL" id="AP008215">
    <property type="protein sequence ID" value="BAH94521.1"/>
    <property type="molecule type" value="Genomic_DNA"/>
</dbReference>
<dbReference type="Pfam" id="PF07714">
    <property type="entry name" value="PK_Tyr_Ser-Thr"/>
    <property type="match status" value="1"/>
</dbReference>
<dbReference type="Pfam" id="PF12819">
    <property type="entry name" value="Malectin_like"/>
    <property type="match status" value="1"/>
</dbReference>
<evidence type="ECO:0000256" key="4">
    <source>
        <dbReference type="ARBA" id="ARBA00022777"/>
    </source>
</evidence>
<dbReference type="FunFam" id="3.30.200.20:FF:000394">
    <property type="entry name" value="Leucine-rich repeat receptor-like protein kinase"/>
    <property type="match status" value="1"/>
</dbReference>
<comment type="subcellular location">
    <subcellularLocation>
        <location evidence="1">Membrane</location>
        <topology evidence="1">Single-pass membrane protein</topology>
    </subcellularLocation>
</comment>
<reference evidence="7 8" key="1">
    <citation type="journal article" date="2005" name="Nature">
        <title>The map-based sequence of the rice genome.</title>
        <authorList>
            <consortium name="International rice genome sequencing project (IRGSP)"/>
            <person name="Matsumoto T."/>
            <person name="Wu J."/>
            <person name="Kanamori H."/>
            <person name="Katayose Y."/>
            <person name="Fujisawa M."/>
            <person name="Namiki N."/>
            <person name="Mizuno H."/>
            <person name="Yamamoto K."/>
            <person name="Antonio B.A."/>
            <person name="Baba T."/>
            <person name="Sakata K."/>
            <person name="Nagamura Y."/>
            <person name="Aoki H."/>
            <person name="Arikawa K."/>
            <person name="Arita K."/>
            <person name="Bito T."/>
            <person name="Chiden Y."/>
            <person name="Fujitsuka N."/>
            <person name="Fukunaka R."/>
            <person name="Hamada M."/>
            <person name="Harada C."/>
            <person name="Hayashi A."/>
            <person name="Hijishita S."/>
            <person name="Honda M."/>
            <person name="Hosokawa S."/>
            <person name="Ichikawa Y."/>
            <person name="Idonuma A."/>
            <person name="Iijima M."/>
            <person name="Ikeda M."/>
            <person name="Ikeno M."/>
            <person name="Ito K."/>
            <person name="Ito S."/>
            <person name="Ito T."/>
            <person name="Ito Y."/>
            <person name="Ito Y."/>
            <person name="Iwabuchi A."/>
            <person name="Kamiya K."/>
            <person name="Karasawa W."/>
            <person name="Kurita K."/>
            <person name="Katagiri S."/>
            <person name="Kikuta A."/>
            <person name="Kobayashi H."/>
            <person name="Kobayashi N."/>
            <person name="Machita K."/>
            <person name="Maehara T."/>
            <person name="Masukawa M."/>
            <person name="Mizubayashi T."/>
            <person name="Mukai Y."/>
            <person name="Nagasaki H."/>
            <person name="Nagata Y."/>
            <person name="Naito S."/>
            <person name="Nakashima M."/>
            <person name="Nakama Y."/>
            <person name="Nakamichi Y."/>
            <person name="Nakamura M."/>
            <person name="Meguro A."/>
            <person name="Negishi M."/>
            <person name="Ohta I."/>
            <person name="Ohta T."/>
            <person name="Okamoto M."/>
            <person name="Ono N."/>
            <person name="Saji S."/>
            <person name="Sakaguchi M."/>
            <person name="Sakai K."/>
            <person name="Shibata M."/>
            <person name="Shimokawa T."/>
            <person name="Song J."/>
            <person name="Takazaki Y."/>
            <person name="Terasawa K."/>
            <person name="Tsugane M."/>
            <person name="Tsuji K."/>
            <person name="Ueda S."/>
            <person name="Waki K."/>
            <person name="Yamagata H."/>
            <person name="Yamamoto M."/>
            <person name="Yamamoto S."/>
            <person name="Yamane H."/>
            <person name="Yoshiki S."/>
            <person name="Yoshihara R."/>
            <person name="Yukawa K."/>
            <person name="Zhong H."/>
            <person name="Yano M."/>
            <person name="Yuan Q."/>
            <person name="Ouyang S."/>
            <person name="Liu J."/>
            <person name="Jones K.M."/>
            <person name="Gansberger K."/>
            <person name="Moffat K."/>
            <person name="Hill J."/>
            <person name="Bera J."/>
            <person name="Fadrosh D."/>
            <person name="Jin S."/>
            <person name="Johri S."/>
            <person name="Kim M."/>
            <person name="Overton L."/>
            <person name="Reardon M."/>
            <person name="Tsitrin T."/>
            <person name="Vuong H."/>
            <person name="Weaver B."/>
            <person name="Ciecko A."/>
            <person name="Tallon L."/>
            <person name="Jackson J."/>
            <person name="Pai G."/>
            <person name="Aken S.V."/>
            <person name="Utterback T."/>
            <person name="Reidmuller S."/>
            <person name="Feldblyum T."/>
            <person name="Hsiao J."/>
            <person name="Zismann V."/>
            <person name="Iobst S."/>
            <person name="de Vazeille A.R."/>
            <person name="Buell C.R."/>
            <person name="Ying K."/>
            <person name="Li Y."/>
            <person name="Lu T."/>
            <person name="Huang Y."/>
            <person name="Zhao Q."/>
            <person name="Feng Q."/>
            <person name="Zhang L."/>
            <person name="Zhu J."/>
            <person name="Weng Q."/>
            <person name="Mu J."/>
            <person name="Lu Y."/>
            <person name="Fan D."/>
            <person name="Liu Y."/>
            <person name="Guan J."/>
            <person name="Zhang Y."/>
            <person name="Yu S."/>
            <person name="Liu X."/>
            <person name="Zhang Y."/>
            <person name="Hong G."/>
            <person name="Han B."/>
            <person name="Choisne N."/>
            <person name="Demange N."/>
            <person name="Orjeda G."/>
            <person name="Samain S."/>
            <person name="Cattolico L."/>
            <person name="Pelletier E."/>
            <person name="Couloux A."/>
            <person name="Segurens B."/>
            <person name="Wincker P."/>
            <person name="D'Hont A."/>
            <person name="Scarpelli C."/>
            <person name="Weissenbach J."/>
            <person name="Salanoubat M."/>
            <person name="Quetier F."/>
            <person name="Yu Y."/>
            <person name="Kim H.R."/>
            <person name="Rambo T."/>
            <person name="Currie J."/>
            <person name="Collura K."/>
            <person name="Luo M."/>
            <person name="Yang T."/>
            <person name="Ammiraju J.S.S."/>
            <person name="Engler F."/>
            <person name="Soderlund C."/>
            <person name="Wing R.A."/>
            <person name="Palmer L.E."/>
            <person name="de la Bastide M."/>
            <person name="Spiegel L."/>
            <person name="Nascimento L."/>
            <person name="Zutavern T."/>
            <person name="O'Shaughnessy A."/>
            <person name="Dike S."/>
            <person name="Dedhia N."/>
            <person name="Preston R."/>
            <person name="Balija V."/>
            <person name="McCombie W.R."/>
            <person name="Chow T."/>
            <person name="Chen H."/>
            <person name="Chung M."/>
            <person name="Chen C."/>
            <person name="Shaw J."/>
            <person name="Wu H."/>
            <person name="Hsiao K."/>
            <person name="Chao Y."/>
            <person name="Chu M."/>
            <person name="Cheng C."/>
            <person name="Hour A."/>
            <person name="Lee P."/>
            <person name="Lin S."/>
            <person name="Lin Y."/>
            <person name="Liou J."/>
            <person name="Liu S."/>
            <person name="Hsing Y."/>
            <person name="Raghuvanshi S."/>
            <person name="Mohanty A."/>
            <person name="Bharti A.K."/>
            <person name="Gaur A."/>
            <person name="Gupta V."/>
            <person name="Kumar D."/>
            <person name="Ravi V."/>
            <person name="Vij S."/>
            <person name="Kapur A."/>
            <person name="Khurana P."/>
            <person name="Khurana P."/>
            <person name="Khurana J.P."/>
            <person name="Tyagi A.K."/>
            <person name="Gaikwad K."/>
            <person name="Singh A."/>
            <person name="Dalal V."/>
            <person name="Srivastava S."/>
            <person name="Dixit A."/>
            <person name="Pal A.K."/>
            <person name="Ghazi I.A."/>
            <person name="Yadav M."/>
            <person name="Pandit A."/>
            <person name="Bhargava A."/>
            <person name="Sureshbabu K."/>
            <person name="Batra K."/>
            <person name="Sharma T.R."/>
            <person name="Mohapatra T."/>
            <person name="Singh N.K."/>
            <person name="Messing J."/>
            <person name="Nelson A.B."/>
            <person name="Fuks G."/>
            <person name="Kavchok S."/>
            <person name="Keizer G."/>
            <person name="Linton E."/>
            <person name="Llaca V."/>
            <person name="Song R."/>
            <person name="Tanyolac B."/>
            <person name="Young S."/>
            <person name="Ho-Il K."/>
            <person name="Hahn J.H."/>
            <person name="Sangsakoo G."/>
            <person name="Vanavichit A."/>
            <person name="de Mattos Luiz.A.T."/>
            <person name="Zimmer P.D."/>
            <person name="Malone G."/>
            <person name="Dellagostin O."/>
            <person name="de Oliveira A.C."/>
            <person name="Bevan M."/>
            <person name="Bancroft I."/>
            <person name="Minx P."/>
            <person name="Cordum H."/>
            <person name="Wilson R."/>
            <person name="Cheng Z."/>
            <person name="Jin W."/>
            <person name="Jiang J."/>
            <person name="Leong S.A."/>
            <person name="Iwama H."/>
            <person name="Gojobori T."/>
            <person name="Itoh T."/>
            <person name="Niimura Y."/>
            <person name="Fujii Y."/>
            <person name="Habara T."/>
            <person name="Sakai H."/>
            <person name="Sato Y."/>
            <person name="Wilson G."/>
            <person name="Kumar K."/>
            <person name="McCouch S."/>
            <person name="Juretic N."/>
            <person name="Hoen D."/>
            <person name="Wright S."/>
            <person name="Bruskiewich R."/>
            <person name="Bureau T."/>
            <person name="Miyao A."/>
            <person name="Hirochika H."/>
            <person name="Nishikawa T."/>
            <person name="Kadowaki K."/>
            <person name="Sugiura M."/>
            <person name="Burr B."/>
            <person name="Sasaki T."/>
        </authorList>
    </citation>
    <scope>NUCLEOTIDE SEQUENCE [LARGE SCALE GENOMIC DNA]</scope>
    <source>
        <strain evidence="8">cv. Nipponbare</strain>
    </source>
</reference>
<dbReference type="InterPro" id="IPR024788">
    <property type="entry name" value="Malectin-like_Carb-bd_dom"/>
</dbReference>
<name>C7J6N9_ORYSJ</name>
<dbReference type="FunFam" id="1.10.510.10:FF:000146">
    <property type="entry name" value="LRR receptor-like serine/threonine-protein kinase IOS1"/>
    <property type="match status" value="1"/>
</dbReference>
<feature type="domain" description="Protein kinase" evidence="6">
    <location>
        <begin position="262"/>
        <end position="534"/>
    </location>
</feature>